<reference evidence="8" key="1">
    <citation type="submission" date="2023-06" db="EMBL/GenBank/DDBJ databases">
        <title>Egi l300058.</title>
        <authorList>
            <person name="Gao L."/>
            <person name="Fang B.-Z."/>
            <person name="Li W.-J."/>
        </authorList>
    </citation>
    <scope>NUCLEOTIDE SEQUENCE</scope>
    <source>
        <strain evidence="8">EGI L300058</strain>
    </source>
</reference>
<dbReference type="Pfam" id="PF01580">
    <property type="entry name" value="FtsK_SpoIIIE"/>
    <property type="match status" value="1"/>
</dbReference>
<dbReference type="InterPro" id="IPR050206">
    <property type="entry name" value="FtsK/SpoIIIE/SftA"/>
</dbReference>
<dbReference type="EMBL" id="JAUHQA010000001">
    <property type="protein sequence ID" value="MDN4480998.1"/>
    <property type="molecule type" value="Genomic_DNA"/>
</dbReference>
<dbReference type="Gene3D" id="3.40.50.300">
    <property type="entry name" value="P-loop containing nucleotide triphosphate hydrolases"/>
    <property type="match status" value="2"/>
</dbReference>
<evidence type="ECO:0000313" key="8">
    <source>
        <dbReference type="EMBL" id="MDN4480998.1"/>
    </source>
</evidence>
<dbReference type="InterPro" id="IPR003593">
    <property type="entry name" value="AAA+_ATPase"/>
</dbReference>
<dbReference type="Proteomes" id="UP001172708">
    <property type="component" value="Unassembled WGS sequence"/>
</dbReference>
<evidence type="ECO:0000256" key="5">
    <source>
        <dbReference type="SAM" id="MobiDB-lite"/>
    </source>
</evidence>
<evidence type="ECO:0000259" key="6">
    <source>
        <dbReference type="PROSITE" id="PS50006"/>
    </source>
</evidence>
<dbReference type="InterPro" id="IPR000253">
    <property type="entry name" value="FHA_dom"/>
</dbReference>
<organism evidence="8 9">
    <name type="scientific">Demequina muriae</name>
    <dbReference type="NCBI Taxonomy" id="3051664"/>
    <lineage>
        <taxon>Bacteria</taxon>
        <taxon>Bacillati</taxon>
        <taxon>Actinomycetota</taxon>
        <taxon>Actinomycetes</taxon>
        <taxon>Micrococcales</taxon>
        <taxon>Demequinaceae</taxon>
        <taxon>Demequina</taxon>
    </lineage>
</organism>
<dbReference type="InterPro" id="IPR008984">
    <property type="entry name" value="SMAD_FHA_dom_sf"/>
</dbReference>
<dbReference type="SMART" id="SM00240">
    <property type="entry name" value="FHA"/>
    <property type="match status" value="1"/>
</dbReference>
<keyword evidence="9" id="KW-1185">Reference proteome</keyword>
<dbReference type="SMART" id="SM00382">
    <property type="entry name" value="AAA"/>
    <property type="match status" value="2"/>
</dbReference>
<dbReference type="CDD" id="cd00060">
    <property type="entry name" value="FHA"/>
    <property type="match status" value="1"/>
</dbReference>
<feature type="region of interest" description="Disordered" evidence="5">
    <location>
        <begin position="118"/>
        <end position="142"/>
    </location>
</feature>
<dbReference type="SUPFAM" id="SSF52540">
    <property type="entry name" value="P-loop containing nucleoside triphosphate hydrolases"/>
    <property type="match status" value="2"/>
</dbReference>
<dbReference type="InterPro" id="IPR002543">
    <property type="entry name" value="FtsK_dom"/>
</dbReference>
<evidence type="ECO:0000313" key="9">
    <source>
        <dbReference type="Proteomes" id="UP001172708"/>
    </source>
</evidence>
<keyword evidence="3 4" id="KW-0067">ATP-binding</keyword>
<comment type="caution">
    <text evidence="8">The sequence shown here is derived from an EMBL/GenBank/DDBJ whole genome shotgun (WGS) entry which is preliminary data.</text>
</comment>
<dbReference type="InterPro" id="IPR027417">
    <property type="entry name" value="P-loop_NTPase"/>
</dbReference>
<name>A0ABT8GHU6_9MICO</name>
<dbReference type="PANTHER" id="PTHR22683:SF1">
    <property type="entry name" value="TYPE VII SECRETION SYSTEM PROTEIN ESSC"/>
    <property type="match status" value="1"/>
</dbReference>
<keyword evidence="2 4" id="KW-0547">Nucleotide-binding</keyword>
<dbReference type="SUPFAM" id="SSF49879">
    <property type="entry name" value="SMAD/FHA domain"/>
    <property type="match status" value="1"/>
</dbReference>
<evidence type="ECO:0000256" key="3">
    <source>
        <dbReference type="ARBA" id="ARBA00022840"/>
    </source>
</evidence>
<sequence length="964" mass="99738">MRITAPGDLDLDVHPGTTAAEVCAFAGLDRGWCGSVELDPDHPAGVAPLVHGARITSAPAPSCLPHAGLHLRVVEGPDAGHTIALDRPVIIGRGEGADLRLDDPAISTEHAVVTGPPRVRARDLGSSNGTASPWRGRLRPGDHVTVGRSRIVLVDPGDARAAGADAPLPPPHPGDGARRWGALAGGLASGVVLAAMTGRWQLGLVGIVPAAVPWLNQVVARRRGSTAAPAPDADVTGAIAVRGTTEAVRGYMRARALASGARPMDAAWEEPWMRWLDPPRDRERMVTVEPAAAWPSWAAVRVDVARDARVEDHGTGPLALLPLAVTASTAELVARRRVAGREEDPLPHELRWADVADAVDDRPADGGARRLRAAFGATRDGPFVLDLDADGPHLLVAGTTGSGKSVALETLVTALAYAHPPSDLTLALVDFKGGAGLRGCMALPHVAATLTDLDGALARRALAGLAHELHARKTALNHRRLASMSEWERAGGAPPRLLVVIDEYQEIVASHASFLPDLARIAAQGRSLGLHLVLATQRPAGAVTPEVRANVSTTVALRVASAAESRDLLGTADAAAIPASTPGRAIVARGRDHREVQIAVPSAEPSPRVRRAGVASPPGAPLARDAAARWDGSGRAAPLWLPSLPHRWKPPRHASAGIAVALVDRPATRTQEVADWAPEQGPAIIIGPPGSGRTSALHAIADQAQAAGLTPVVLPTDPRLASRTLAIASARADVLVLIDDVEATAARLAMVDDGAALEDLAQRAALRLPTAMAGSPAMPFRLATGAFVLAVLTGVEPSVASQWGVPRALIEHTGPPTPGRAHIRHRGSWDAAQLASGEEGASTRLVRPLPLEVDGPRLGASLGIGGDDAAPVTAPTGPVTVVGTPGPTRDAVLARLEGAAITTVEMPGLVAPGCPTVVLVEPTPRAVRQCAPHAWRGVTEPHQVPGRIVLVRDGSAAAVQIPRE</sequence>
<evidence type="ECO:0000256" key="4">
    <source>
        <dbReference type="PROSITE-ProRule" id="PRU00289"/>
    </source>
</evidence>
<evidence type="ECO:0000256" key="2">
    <source>
        <dbReference type="ARBA" id="ARBA00022741"/>
    </source>
</evidence>
<dbReference type="PROSITE" id="PS50901">
    <property type="entry name" value="FTSK"/>
    <property type="match status" value="1"/>
</dbReference>
<gene>
    <name evidence="8" type="ORF">QQX02_08705</name>
</gene>
<dbReference type="Pfam" id="PF00498">
    <property type="entry name" value="FHA"/>
    <property type="match status" value="1"/>
</dbReference>
<evidence type="ECO:0000256" key="1">
    <source>
        <dbReference type="ARBA" id="ARBA00022553"/>
    </source>
</evidence>
<proteinExistence type="predicted"/>
<dbReference type="RefSeq" id="WP_301142487.1">
    <property type="nucleotide sequence ID" value="NZ_JAUHQA010000001.1"/>
</dbReference>
<protein>
    <submittedName>
        <fullName evidence="8">FtsK/SpoIIIE domain-containing protein</fullName>
    </submittedName>
</protein>
<keyword evidence="1" id="KW-0597">Phosphoprotein</keyword>
<dbReference type="CDD" id="cd01127">
    <property type="entry name" value="TrwB_TraG_TraD_VirD4"/>
    <property type="match status" value="1"/>
</dbReference>
<dbReference type="Gene3D" id="2.60.200.20">
    <property type="match status" value="1"/>
</dbReference>
<accession>A0ABT8GHU6</accession>
<feature type="domain" description="FtsK" evidence="7">
    <location>
        <begin position="380"/>
        <end position="566"/>
    </location>
</feature>
<feature type="domain" description="FHA" evidence="6">
    <location>
        <begin position="89"/>
        <end position="130"/>
    </location>
</feature>
<dbReference type="PROSITE" id="PS50006">
    <property type="entry name" value="FHA_DOMAIN"/>
    <property type="match status" value="1"/>
</dbReference>
<dbReference type="PANTHER" id="PTHR22683">
    <property type="entry name" value="SPORULATION PROTEIN RELATED"/>
    <property type="match status" value="1"/>
</dbReference>
<feature type="binding site" evidence="4">
    <location>
        <begin position="398"/>
        <end position="405"/>
    </location>
    <ligand>
        <name>ATP</name>
        <dbReference type="ChEBI" id="CHEBI:30616"/>
    </ligand>
</feature>
<evidence type="ECO:0000259" key="7">
    <source>
        <dbReference type="PROSITE" id="PS50901"/>
    </source>
</evidence>